<dbReference type="SUPFAM" id="SSF55781">
    <property type="entry name" value="GAF domain-like"/>
    <property type="match status" value="1"/>
</dbReference>
<dbReference type="Proteomes" id="UP000660680">
    <property type="component" value="Unassembled WGS sequence"/>
</dbReference>
<dbReference type="Gene3D" id="3.60.40.10">
    <property type="entry name" value="PPM-type phosphatase domain"/>
    <property type="match status" value="1"/>
</dbReference>
<name>A0A918GFU6_9PSEU</name>
<feature type="domain" description="GAF" evidence="2">
    <location>
        <begin position="26"/>
        <end position="171"/>
    </location>
</feature>
<keyword evidence="5" id="KW-1185">Reference proteome</keyword>
<dbReference type="Pfam" id="PF13185">
    <property type="entry name" value="GAF_2"/>
    <property type="match status" value="1"/>
</dbReference>
<dbReference type="InterPro" id="IPR052016">
    <property type="entry name" value="Bact_Sigma-Reg"/>
</dbReference>
<evidence type="ECO:0000313" key="5">
    <source>
        <dbReference type="Proteomes" id="UP000660680"/>
    </source>
</evidence>
<dbReference type="RefSeq" id="WP_229786845.1">
    <property type="nucleotide sequence ID" value="NZ_BMRB01000002.1"/>
</dbReference>
<organism evidence="4 5">
    <name type="scientific">Actinokineospora fastidiosa</name>
    <dbReference type="NCBI Taxonomy" id="1816"/>
    <lineage>
        <taxon>Bacteria</taxon>
        <taxon>Bacillati</taxon>
        <taxon>Actinomycetota</taxon>
        <taxon>Actinomycetes</taxon>
        <taxon>Pseudonocardiales</taxon>
        <taxon>Pseudonocardiaceae</taxon>
        <taxon>Actinokineospora</taxon>
    </lineage>
</organism>
<evidence type="ECO:0000256" key="1">
    <source>
        <dbReference type="ARBA" id="ARBA00022801"/>
    </source>
</evidence>
<gene>
    <name evidence="4" type="ORF">GCM10010171_24750</name>
</gene>
<dbReference type="GO" id="GO:0016791">
    <property type="term" value="F:phosphatase activity"/>
    <property type="evidence" value="ECO:0007669"/>
    <property type="project" value="TreeGrafter"/>
</dbReference>
<dbReference type="AlphaFoldDB" id="A0A918GFU6"/>
<dbReference type="InterPro" id="IPR036457">
    <property type="entry name" value="PPM-type-like_dom_sf"/>
</dbReference>
<dbReference type="Pfam" id="PF07228">
    <property type="entry name" value="SpoIIE"/>
    <property type="match status" value="1"/>
</dbReference>
<dbReference type="PANTHER" id="PTHR43156:SF2">
    <property type="entry name" value="STAGE II SPORULATION PROTEIN E"/>
    <property type="match status" value="1"/>
</dbReference>
<dbReference type="EMBL" id="BMRB01000002">
    <property type="protein sequence ID" value="GGS30279.1"/>
    <property type="molecule type" value="Genomic_DNA"/>
</dbReference>
<evidence type="ECO:0000259" key="3">
    <source>
        <dbReference type="SMART" id="SM00331"/>
    </source>
</evidence>
<dbReference type="SMART" id="SM00065">
    <property type="entry name" value="GAF"/>
    <property type="match status" value="1"/>
</dbReference>
<evidence type="ECO:0000259" key="2">
    <source>
        <dbReference type="SMART" id="SM00065"/>
    </source>
</evidence>
<comment type="caution">
    <text evidence="4">The sequence shown here is derived from an EMBL/GenBank/DDBJ whole genome shotgun (WGS) entry which is preliminary data.</text>
</comment>
<keyword evidence="1" id="KW-0378">Hydrolase</keyword>
<protein>
    <submittedName>
        <fullName evidence="4">Cyclic diguanylate phosphodiesterase</fullName>
    </submittedName>
</protein>
<dbReference type="Gene3D" id="3.30.450.40">
    <property type="match status" value="1"/>
</dbReference>
<dbReference type="SUPFAM" id="SSF81606">
    <property type="entry name" value="PP2C-like"/>
    <property type="match status" value="1"/>
</dbReference>
<accession>A0A918GFU6</accession>
<dbReference type="PANTHER" id="PTHR43156">
    <property type="entry name" value="STAGE II SPORULATION PROTEIN E-RELATED"/>
    <property type="match status" value="1"/>
</dbReference>
<dbReference type="InterPro" id="IPR001932">
    <property type="entry name" value="PPM-type_phosphatase-like_dom"/>
</dbReference>
<sequence length="406" mass="42989">MAENPSSEEHLLLLEAISDAALGHMDLDKLLHTILERVRTLLSVDTATVLLLDHEGDRLTATAAAGLEEEVVQGVIVPVGSGFAGRVAAMRKPVVLPRVDQTTVVNPLLWERGLHVLLGVPMLARDELVGVLHIGSVAHREFTAADVRLLQIVADRLALAVRMDRLAAERGAAEALQRSLLPSRLPAIGGLEFASRYVPDSHTGVGGDWYDVFPLPGGRLGIVIGDVTGRGLGAAVIMGRLRSALRAYALDHGDPAEVLRRLDYKVCHFETGAMATVSYAVVDESQRHLTVSLAGHLPPVLAVPGEAGRLLDLPVDLPIGPAETGAARRATRVDLPPGALVAFYTDGLVERRDAIIDEGLGRLAAAITADPAERVCARVMATMLGANPAGDDVALLVARRSPSTVD</sequence>
<proteinExistence type="predicted"/>
<evidence type="ECO:0000313" key="4">
    <source>
        <dbReference type="EMBL" id="GGS30279.1"/>
    </source>
</evidence>
<dbReference type="SMART" id="SM00331">
    <property type="entry name" value="PP2C_SIG"/>
    <property type="match status" value="1"/>
</dbReference>
<reference evidence="4" key="2">
    <citation type="submission" date="2020-09" db="EMBL/GenBank/DDBJ databases">
        <authorList>
            <person name="Sun Q."/>
            <person name="Ohkuma M."/>
        </authorList>
    </citation>
    <scope>NUCLEOTIDE SEQUENCE</scope>
    <source>
        <strain evidence="4">JCM 3276</strain>
    </source>
</reference>
<dbReference type="InterPro" id="IPR003018">
    <property type="entry name" value="GAF"/>
</dbReference>
<dbReference type="InterPro" id="IPR029016">
    <property type="entry name" value="GAF-like_dom_sf"/>
</dbReference>
<feature type="domain" description="PPM-type phosphatase" evidence="3">
    <location>
        <begin position="188"/>
        <end position="400"/>
    </location>
</feature>
<reference evidence="4" key="1">
    <citation type="journal article" date="2014" name="Int. J. Syst. Evol. Microbiol.">
        <title>Complete genome sequence of Corynebacterium casei LMG S-19264T (=DSM 44701T), isolated from a smear-ripened cheese.</title>
        <authorList>
            <consortium name="US DOE Joint Genome Institute (JGI-PGF)"/>
            <person name="Walter F."/>
            <person name="Albersmeier A."/>
            <person name="Kalinowski J."/>
            <person name="Ruckert C."/>
        </authorList>
    </citation>
    <scope>NUCLEOTIDE SEQUENCE</scope>
    <source>
        <strain evidence="4">JCM 3276</strain>
    </source>
</reference>